<keyword evidence="1" id="KW-0472">Membrane</keyword>
<accession>A0A2G9TFQ2</accession>
<evidence type="ECO:0000256" key="1">
    <source>
        <dbReference type="SAM" id="Phobius"/>
    </source>
</evidence>
<keyword evidence="1" id="KW-0812">Transmembrane</keyword>
<feature type="non-terminal residue" evidence="2">
    <location>
        <position position="1"/>
    </location>
</feature>
<keyword evidence="1" id="KW-1133">Transmembrane helix</keyword>
<proteinExistence type="predicted"/>
<evidence type="ECO:0000313" key="3">
    <source>
        <dbReference type="Proteomes" id="UP000230423"/>
    </source>
</evidence>
<protein>
    <submittedName>
        <fullName evidence="2">Uncharacterized protein</fullName>
    </submittedName>
</protein>
<dbReference type="EMBL" id="KZ372812">
    <property type="protein sequence ID" value="PIO56796.1"/>
    <property type="molecule type" value="Genomic_DNA"/>
</dbReference>
<feature type="transmembrane region" description="Helical" evidence="1">
    <location>
        <begin position="37"/>
        <end position="58"/>
    </location>
</feature>
<evidence type="ECO:0000313" key="2">
    <source>
        <dbReference type="EMBL" id="PIO56796.1"/>
    </source>
</evidence>
<name>A0A2G9TFQ2_TELCI</name>
<dbReference type="OrthoDB" id="5835329at2759"/>
<dbReference type="AlphaFoldDB" id="A0A2G9TFQ2"/>
<feature type="non-terminal residue" evidence="2">
    <location>
        <position position="156"/>
    </location>
</feature>
<sequence>GVMENLDAKWIDNRESKCVTEAHKSPARLSLWNMRDVFILVTGGVAAGALFSTIEVIYGRKKARRGREQAVAARYVEKWRSMASDGFRSNKYNLSRPVIRRGFAGLEPCSLAEIRKREMNRSKQKIANKALIRPPAFVPDLNFGRQSVVLFCSRCR</sequence>
<dbReference type="Proteomes" id="UP000230423">
    <property type="component" value="Unassembled WGS sequence"/>
</dbReference>
<reference evidence="2 3" key="1">
    <citation type="submission" date="2015-09" db="EMBL/GenBank/DDBJ databases">
        <title>Draft genome of the parasitic nematode Teladorsagia circumcincta isolate WARC Sus (inbred).</title>
        <authorList>
            <person name="Mitreva M."/>
        </authorList>
    </citation>
    <scope>NUCLEOTIDE SEQUENCE [LARGE SCALE GENOMIC DNA]</scope>
    <source>
        <strain evidence="2 3">S</strain>
    </source>
</reference>
<keyword evidence="3" id="KW-1185">Reference proteome</keyword>
<organism evidence="2 3">
    <name type="scientific">Teladorsagia circumcincta</name>
    <name type="common">Brown stomach worm</name>
    <name type="synonym">Ostertagia circumcincta</name>
    <dbReference type="NCBI Taxonomy" id="45464"/>
    <lineage>
        <taxon>Eukaryota</taxon>
        <taxon>Metazoa</taxon>
        <taxon>Ecdysozoa</taxon>
        <taxon>Nematoda</taxon>
        <taxon>Chromadorea</taxon>
        <taxon>Rhabditida</taxon>
        <taxon>Rhabditina</taxon>
        <taxon>Rhabditomorpha</taxon>
        <taxon>Strongyloidea</taxon>
        <taxon>Trichostrongylidae</taxon>
        <taxon>Teladorsagia</taxon>
    </lineage>
</organism>
<gene>
    <name evidence="2" type="ORF">TELCIR_21803</name>
</gene>